<name>A0A6A5SG19_9PLEO</name>
<organism evidence="1 2">
    <name type="scientific">Clathrospora elynae</name>
    <dbReference type="NCBI Taxonomy" id="706981"/>
    <lineage>
        <taxon>Eukaryota</taxon>
        <taxon>Fungi</taxon>
        <taxon>Dikarya</taxon>
        <taxon>Ascomycota</taxon>
        <taxon>Pezizomycotina</taxon>
        <taxon>Dothideomycetes</taxon>
        <taxon>Pleosporomycetidae</taxon>
        <taxon>Pleosporales</taxon>
        <taxon>Diademaceae</taxon>
        <taxon>Clathrospora</taxon>
    </lineage>
</organism>
<protein>
    <submittedName>
        <fullName evidence="1">Uncharacterized protein</fullName>
    </submittedName>
</protein>
<reference evidence="1" key="1">
    <citation type="journal article" date="2020" name="Stud. Mycol.">
        <title>101 Dothideomycetes genomes: a test case for predicting lifestyles and emergence of pathogens.</title>
        <authorList>
            <person name="Haridas S."/>
            <person name="Albert R."/>
            <person name="Binder M."/>
            <person name="Bloem J."/>
            <person name="Labutti K."/>
            <person name="Salamov A."/>
            <person name="Andreopoulos B."/>
            <person name="Baker S."/>
            <person name="Barry K."/>
            <person name="Bills G."/>
            <person name="Bluhm B."/>
            <person name="Cannon C."/>
            <person name="Castanera R."/>
            <person name="Culley D."/>
            <person name="Daum C."/>
            <person name="Ezra D."/>
            <person name="Gonzalez J."/>
            <person name="Henrissat B."/>
            <person name="Kuo A."/>
            <person name="Liang C."/>
            <person name="Lipzen A."/>
            <person name="Lutzoni F."/>
            <person name="Magnuson J."/>
            <person name="Mondo S."/>
            <person name="Nolan M."/>
            <person name="Ohm R."/>
            <person name="Pangilinan J."/>
            <person name="Park H.-J."/>
            <person name="Ramirez L."/>
            <person name="Alfaro M."/>
            <person name="Sun H."/>
            <person name="Tritt A."/>
            <person name="Yoshinaga Y."/>
            <person name="Zwiers L.-H."/>
            <person name="Turgeon B."/>
            <person name="Goodwin S."/>
            <person name="Spatafora J."/>
            <person name="Crous P."/>
            <person name="Grigoriev I."/>
        </authorList>
    </citation>
    <scope>NUCLEOTIDE SEQUENCE</scope>
    <source>
        <strain evidence="1">CBS 161.51</strain>
    </source>
</reference>
<dbReference type="OrthoDB" id="194443at2759"/>
<sequence>MHGVPALGNSVIDMLHECVAARWKTYRTHIKFVYENTAARCNLRKYIVDSIERTQRVAGFQTEMTAEHYPAEFLLDAMPIFVAK</sequence>
<keyword evidence="2" id="KW-1185">Reference proteome</keyword>
<dbReference type="AlphaFoldDB" id="A0A6A5SG19"/>
<proteinExistence type="predicted"/>
<evidence type="ECO:0000313" key="1">
    <source>
        <dbReference type="EMBL" id="KAF1939003.1"/>
    </source>
</evidence>
<gene>
    <name evidence="1" type="ORF">EJ02DRAFT_457346</name>
</gene>
<evidence type="ECO:0000313" key="2">
    <source>
        <dbReference type="Proteomes" id="UP000800038"/>
    </source>
</evidence>
<dbReference type="Proteomes" id="UP000800038">
    <property type="component" value="Unassembled WGS sequence"/>
</dbReference>
<accession>A0A6A5SG19</accession>
<dbReference type="EMBL" id="ML976090">
    <property type="protein sequence ID" value="KAF1939003.1"/>
    <property type="molecule type" value="Genomic_DNA"/>
</dbReference>